<reference evidence="1" key="1">
    <citation type="submission" date="2023-03" db="EMBL/GenBank/DDBJ databases">
        <authorList>
            <person name="Cleenwerck I."/>
        </authorList>
    </citation>
    <scope>NUCLEOTIDE SEQUENCE</scope>
    <source>
        <strain evidence="1">LMG 32879</strain>
    </source>
</reference>
<proteinExistence type="predicted"/>
<gene>
    <name evidence="1" type="ORF">LMG32879_001300</name>
</gene>
<dbReference type="EMBL" id="CATKSH010000006">
    <property type="protein sequence ID" value="CAI9120467.1"/>
    <property type="molecule type" value="Genomic_DNA"/>
</dbReference>
<name>A0AA35Y3S2_9PROT</name>
<keyword evidence="2" id="KW-1185">Reference proteome</keyword>
<protein>
    <submittedName>
        <fullName evidence="1">Uncharacterized protein</fullName>
    </submittedName>
</protein>
<dbReference type="RefSeq" id="WP_289843540.1">
    <property type="nucleotide sequence ID" value="NZ_CATKSH010000006.1"/>
</dbReference>
<organism evidence="1 2">
    <name type="scientific">Brytella acorum</name>
    <dbReference type="NCBI Taxonomy" id="2959299"/>
    <lineage>
        <taxon>Bacteria</taxon>
        <taxon>Pseudomonadati</taxon>
        <taxon>Pseudomonadota</taxon>
        <taxon>Alphaproteobacteria</taxon>
        <taxon>Acetobacterales</taxon>
        <taxon>Acetobacteraceae</taxon>
        <taxon>Brytella</taxon>
    </lineage>
</organism>
<sequence length="205" mass="22986">MMHIRYYRSVRLSADTNGHMVLWVEMEPGSINEKRFQIRLPAGGRLTFERRIVESLNQGGVYMATTSLLGNDAGLPIISLVPRGPDDVAIRAFERYTAGAEKTKRRMWQFEEISRAVGGRTGKDTARAGLRVSGEDFAAAFDENIFRQPGLYGRVCAGSVSETVRDLMDRVVRGAINDRCGVAAFRRRVGLLIDRHLKSRLRRAS</sequence>
<dbReference type="AlphaFoldDB" id="A0AA35Y3S2"/>
<evidence type="ECO:0000313" key="1">
    <source>
        <dbReference type="EMBL" id="CAI9120467.1"/>
    </source>
</evidence>
<comment type="caution">
    <text evidence="1">The sequence shown here is derived from an EMBL/GenBank/DDBJ whole genome shotgun (WGS) entry which is preliminary data.</text>
</comment>
<dbReference type="Proteomes" id="UP001176960">
    <property type="component" value="Unassembled WGS sequence"/>
</dbReference>
<evidence type="ECO:0000313" key="2">
    <source>
        <dbReference type="Proteomes" id="UP001176960"/>
    </source>
</evidence>
<accession>A0AA35Y3S2</accession>